<dbReference type="Proteomes" id="UP000266861">
    <property type="component" value="Unassembled WGS sequence"/>
</dbReference>
<evidence type="ECO:0000313" key="1">
    <source>
        <dbReference type="EMBL" id="RHZ45045.1"/>
    </source>
</evidence>
<reference evidence="1 2" key="1">
    <citation type="submission" date="2018-08" db="EMBL/GenBank/DDBJ databases">
        <title>Genome and evolution of the arbuscular mycorrhizal fungus Diversispora epigaea (formerly Glomus versiforme) and its bacterial endosymbionts.</title>
        <authorList>
            <person name="Sun X."/>
            <person name="Fei Z."/>
            <person name="Harrison M."/>
        </authorList>
    </citation>
    <scope>NUCLEOTIDE SEQUENCE [LARGE SCALE GENOMIC DNA]</scope>
    <source>
        <strain evidence="1 2">IT104</strain>
    </source>
</reference>
<sequence length="84" mass="9607">MLSSDLSKMSYLLEEMQQEIKIYKALIDVCYGYLSGDVLCTIPAGAILSKDKRLTVQQKIMTLDALKVIHKYGIHHNDFMRKIS</sequence>
<gene>
    <name evidence="1" type="ORF">Glove_692g7</name>
</gene>
<protein>
    <submittedName>
        <fullName evidence="1">Uncharacterized protein</fullName>
    </submittedName>
</protein>
<dbReference type="EMBL" id="PQFF01000557">
    <property type="protein sequence ID" value="RHZ45045.1"/>
    <property type="molecule type" value="Genomic_DNA"/>
</dbReference>
<accession>A0A397G253</accession>
<comment type="caution">
    <text evidence="1">The sequence shown here is derived from an EMBL/GenBank/DDBJ whole genome shotgun (WGS) entry which is preliminary data.</text>
</comment>
<proteinExistence type="predicted"/>
<dbReference type="AlphaFoldDB" id="A0A397G253"/>
<dbReference type="STRING" id="1348612.A0A397G253"/>
<keyword evidence="2" id="KW-1185">Reference proteome</keyword>
<name>A0A397G253_9GLOM</name>
<evidence type="ECO:0000313" key="2">
    <source>
        <dbReference type="Proteomes" id="UP000266861"/>
    </source>
</evidence>
<organism evidence="1 2">
    <name type="scientific">Diversispora epigaea</name>
    <dbReference type="NCBI Taxonomy" id="1348612"/>
    <lineage>
        <taxon>Eukaryota</taxon>
        <taxon>Fungi</taxon>
        <taxon>Fungi incertae sedis</taxon>
        <taxon>Mucoromycota</taxon>
        <taxon>Glomeromycotina</taxon>
        <taxon>Glomeromycetes</taxon>
        <taxon>Diversisporales</taxon>
        <taxon>Diversisporaceae</taxon>
        <taxon>Diversispora</taxon>
    </lineage>
</organism>